<evidence type="ECO:0000313" key="1">
    <source>
        <dbReference type="EMBL" id="MBE9107267.1"/>
    </source>
</evidence>
<comment type="caution">
    <text evidence="1">The sequence shown here is derived from an EMBL/GenBank/DDBJ whole genome shotgun (WGS) entry which is preliminary data.</text>
</comment>
<dbReference type="EMBL" id="JADEXF010000792">
    <property type="protein sequence ID" value="MBE9107267.1"/>
    <property type="molecule type" value="Genomic_DNA"/>
</dbReference>
<reference evidence="1 2" key="1">
    <citation type="submission" date="2020-10" db="EMBL/GenBank/DDBJ databases">
        <authorList>
            <person name="Castelo-Branco R."/>
            <person name="Eusebio N."/>
            <person name="Adriana R."/>
            <person name="Vieira A."/>
            <person name="Brugerolle De Fraissinette N."/>
            <person name="Rezende De Castro R."/>
            <person name="Schneider M.P."/>
            <person name="Vasconcelos V."/>
            <person name="Leao P.N."/>
        </authorList>
    </citation>
    <scope>NUCLEOTIDE SEQUENCE [LARGE SCALE GENOMIC DNA]</scope>
    <source>
        <strain evidence="1 2">LEGE 07299</strain>
    </source>
</reference>
<accession>A0ABR9U590</accession>
<dbReference type="Proteomes" id="UP000647836">
    <property type="component" value="Unassembled WGS sequence"/>
</dbReference>
<proteinExistence type="predicted"/>
<protein>
    <submittedName>
        <fullName evidence="1">DUF3084 domain-containing protein</fullName>
    </submittedName>
</protein>
<name>A0ABR9U590_9NOSO</name>
<evidence type="ECO:0000313" key="2">
    <source>
        <dbReference type="Proteomes" id="UP000647836"/>
    </source>
</evidence>
<feature type="non-terminal residue" evidence="1">
    <location>
        <position position="1"/>
    </location>
</feature>
<keyword evidence="2" id="KW-1185">Reference proteome</keyword>
<gene>
    <name evidence="1" type="ORF">IQ229_20755</name>
</gene>
<organism evidence="1 2">
    <name type="scientific">Nostoc cf. edaphicum LEGE 07299</name>
    <dbReference type="NCBI Taxonomy" id="2777974"/>
    <lineage>
        <taxon>Bacteria</taxon>
        <taxon>Bacillati</taxon>
        <taxon>Cyanobacteriota</taxon>
        <taxon>Cyanophyceae</taxon>
        <taxon>Nostocales</taxon>
        <taxon>Nostocaceae</taxon>
        <taxon>Nostoc</taxon>
    </lineage>
</organism>
<sequence length="85" mass="9557">SKTMTSYQLQQRLEILISASQFRARNAGIVENVQVEGTFLRFVSQLRRYNQPLEIKAIAADNTYTAGPLRVKLVAIVNGKIIFST</sequence>